<keyword evidence="1" id="KW-0812">Transmembrane</keyword>
<dbReference type="GO" id="GO:0140359">
    <property type="term" value="F:ABC-type transporter activity"/>
    <property type="evidence" value="ECO:0007669"/>
    <property type="project" value="InterPro"/>
</dbReference>
<keyword evidence="1" id="KW-0472">Membrane</keyword>
<protein>
    <submittedName>
        <fullName evidence="2">ABC transporter permease</fullName>
    </submittedName>
</protein>
<dbReference type="PANTHER" id="PTHR37305">
    <property type="entry name" value="INTEGRAL MEMBRANE PROTEIN-RELATED"/>
    <property type="match status" value="1"/>
</dbReference>
<dbReference type="PANTHER" id="PTHR37305:SF1">
    <property type="entry name" value="MEMBRANE PROTEIN"/>
    <property type="match status" value="1"/>
</dbReference>
<proteinExistence type="predicted"/>
<keyword evidence="1" id="KW-1133">Transmembrane helix</keyword>
<feature type="transmembrane region" description="Helical" evidence="1">
    <location>
        <begin position="53"/>
        <end position="77"/>
    </location>
</feature>
<comment type="caution">
    <text evidence="2">The sequence shown here is derived from an EMBL/GenBank/DDBJ whole genome shotgun (WGS) entry which is preliminary data.</text>
</comment>
<sequence length="247" mass="26120">MIDVMRSEWTKFRSVRSTMWSMATVVVVMVGFSILNSKISLDMIDKEPLGDPAALSMAGAQFATLVVAALGVLVISGEYRTGMIRTSLLAVPRRGRMLAAKVIVFTLAVLALMLVTTLVSFFAGQLVLGEHGVALTEGDSLRIVLGSALYITATGLFGLAVGTVIRHTAGGIVAITVLLLILPQLATVLPGEAGAQVMKYITSTAGMRIMSPASDALLPPWTGFGVYLLWVAAAMALALTLLRRRDA</sequence>
<dbReference type="Proteomes" id="UP000248544">
    <property type="component" value="Unassembled WGS sequence"/>
</dbReference>
<dbReference type="Pfam" id="PF12730">
    <property type="entry name" value="ABC2_membrane_4"/>
    <property type="match status" value="1"/>
</dbReference>
<dbReference type="AlphaFoldDB" id="A0A2W2GAT2"/>
<name>A0A2W2GAT2_9ACTN</name>
<feature type="transmembrane region" description="Helical" evidence="1">
    <location>
        <begin position="143"/>
        <end position="165"/>
    </location>
</feature>
<accession>A0A2W2GAT2</accession>
<feature type="transmembrane region" description="Helical" evidence="1">
    <location>
        <begin position="98"/>
        <end position="123"/>
    </location>
</feature>
<keyword evidence="3" id="KW-1185">Reference proteome</keyword>
<dbReference type="EMBL" id="POUA01000236">
    <property type="protein sequence ID" value="PZG37395.1"/>
    <property type="molecule type" value="Genomic_DNA"/>
</dbReference>
<dbReference type="RefSeq" id="WP_111169974.1">
    <property type="nucleotide sequence ID" value="NZ_POUA01000236.1"/>
</dbReference>
<gene>
    <name evidence="2" type="ORF">C1I98_25530</name>
</gene>
<evidence type="ECO:0000313" key="2">
    <source>
        <dbReference type="EMBL" id="PZG37395.1"/>
    </source>
</evidence>
<organism evidence="2 3">
    <name type="scientific">Spongiactinospora gelatinilytica</name>
    <dbReference type="NCBI Taxonomy" id="2666298"/>
    <lineage>
        <taxon>Bacteria</taxon>
        <taxon>Bacillati</taxon>
        <taxon>Actinomycetota</taxon>
        <taxon>Actinomycetes</taxon>
        <taxon>Streptosporangiales</taxon>
        <taxon>Streptosporangiaceae</taxon>
        <taxon>Spongiactinospora</taxon>
    </lineage>
</organism>
<feature type="transmembrane region" description="Helical" evidence="1">
    <location>
        <begin position="172"/>
        <end position="189"/>
    </location>
</feature>
<evidence type="ECO:0000256" key="1">
    <source>
        <dbReference type="SAM" id="Phobius"/>
    </source>
</evidence>
<evidence type="ECO:0000313" key="3">
    <source>
        <dbReference type="Proteomes" id="UP000248544"/>
    </source>
</evidence>
<feature type="transmembrane region" description="Helical" evidence="1">
    <location>
        <begin position="20"/>
        <end position="41"/>
    </location>
</feature>
<reference evidence="2 3" key="1">
    <citation type="submission" date="2018-01" db="EMBL/GenBank/DDBJ databases">
        <title>Draft genome sequence of Sphaerisporangium sp. 7K107.</title>
        <authorList>
            <person name="Sahin N."/>
            <person name="Saygin H."/>
            <person name="Ay H."/>
        </authorList>
    </citation>
    <scope>NUCLEOTIDE SEQUENCE [LARGE SCALE GENOMIC DNA]</scope>
    <source>
        <strain evidence="2 3">7K107</strain>
    </source>
</reference>
<feature type="transmembrane region" description="Helical" evidence="1">
    <location>
        <begin position="224"/>
        <end position="242"/>
    </location>
</feature>
<dbReference type="GO" id="GO:0005886">
    <property type="term" value="C:plasma membrane"/>
    <property type="evidence" value="ECO:0007669"/>
    <property type="project" value="UniProtKB-SubCell"/>
</dbReference>